<evidence type="ECO:0000313" key="1">
    <source>
        <dbReference type="EMBL" id="KXT13729.1"/>
    </source>
</evidence>
<dbReference type="Pfam" id="PF05141">
    <property type="entry name" value="DIT1_PvcA"/>
    <property type="match status" value="1"/>
</dbReference>
<accession>A0A139IGB6</accession>
<dbReference type="EMBL" id="LFZO01000106">
    <property type="protein sequence ID" value="KXT13729.1"/>
    <property type="molecule type" value="Genomic_DNA"/>
</dbReference>
<proteinExistence type="predicted"/>
<keyword evidence="2" id="KW-1185">Reference proteome</keyword>
<evidence type="ECO:0000313" key="2">
    <source>
        <dbReference type="Proteomes" id="UP000073492"/>
    </source>
</evidence>
<reference evidence="1 2" key="1">
    <citation type="submission" date="2015-07" db="EMBL/GenBank/DDBJ databases">
        <title>Comparative genomics of the Sigatoka disease complex on banana suggests a link between parallel evolutionary changes in Pseudocercospora fijiensis and Pseudocercospora eumusae and increased virulence on the banana host.</title>
        <authorList>
            <person name="Chang T.-C."/>
            <person name="Salvucci A."/>
            <person name="Crous P.W."/>
            <person name="Stergiopoulos I."/>
        </authorList>
    </citation>
    <scope>NUCLEOTIDE SEQUENCE [LARGE SCALE GENOMIC DNA]</scope>
    <source>
        <strain evidence="1 2">CBS 116634</strain>
    </source>
</reference>
<gene>
    <name evidence="1" type="ORF">AC579_10092</name>
</gene>
<dbReference type="STRING" id="113226.A0A139IGB6"/>
<protein>
    <submittedName>
        <fullName evidence="1">Uncharacterized protein</fullName>
    </submittedName>
</protein>
<organism evidence="1 2">
    <name type="scientific">Pseudocercospora musae</name>
    <dbReference type="NCBI Taxonomy" id="113226"/>
    <lineage>
        <taxon>Eukaryota</taxon>
        <taxon>Fungi</taxon>
        <taxon>Dikarya</taxon>
        <taxon>Ascomycota</taxon>
        <taxon>Pezizomycotina</taxon>
        <taxon>Dothideomycetes</taxon>
        <taxon>Dothideomycetidae</taxon>
        <taxon>Mycosphaerellales</taxon>
        <taxon>Mycosphaerellaceae</taxon>
        <taxon>Pseudocercospora</taxon>
    </lineage>
</organism>
<name>A0A139IGB6_9PEZI</name>
<dbReference type="AlphaFoldDB" id="A0A139IGB6"/>
<dbReference type="OrthoDB" id="429813at2759"/>
<sequence>MPLSIDKALVDIEAAMNQNAPIEIVVSAFPFKSPNHQDKVLGTLPDEAERVSLKHLDSFCKSICSRFRTSYNGRYRIPAYCIVVAHNISDLLEVSDETVWDYGQALREMAIEQECQSLQFVRMADLLHGADEKTTLTKLEYVPGESWHLQGLA</sequence>
<comment type="caution">
    <text evidence="1">The sequence shown here is derived from an EMBL/GenBank/DDBJ whole genome shotgun (WGS) entry which is preliminary data.</text>
</comment>
<dbReference type="Proteomes" id="UP000073492">
    <property type="component" value="Unassembled WGS sequence"/>
</dbReference>
<dbReference type="PANTHER" id="PTHR37285:SF5">
    <property type="entry name" value="SPORE WALL MATURATION PROTEIN DIT1"/>
    <property type="match status" value="1"/>
</dbReference>
<dbReference type="PANTHER" id="PTHR37285">
    <property type="entry name" value="SPORE WALL MATURATION PROTEIN DIT1"/>
    <property type="match status" value="1"/>
</dbReference>
<dbReference type="InterPro" id="IPR007817">
    <property type="entry name" value="Isocyanide_synthase_DIT1"/>
</dbReference>